<comment type="caution">
    <text evidence="2">The sequence shown here is derived from an EMBL/GenBank/DDBJ whole genome shotgun (WGS) entry which is preliminary data.</text>
</comment>
<keyword evidence="1" id="KW-1133">Transmembrane helix</keyword>
<dbReference type="AlphaFoldDB" id="A0A7X0HRM6"/>
<gene>
    <name evidence="2" type="ORF">HNR53_002293</name>
</gene>
<sequence length="98" mass="11441">MTYFILILFLLLNIIGFSLMNVDKKRAIKHGWRIKEKTLWLTAICGGAIGAAAGMYLFHHKTKHLSFKIGFPILAGIEAIFYFYFLNWSYHFSFFDKL</sequence>
<name>A0A7X0HRM6_9BACI</name>
<dbReference type="EMBL" id="JACHGK010000007">
    <property type="protein sequence ID" value="MBB6445668.1"/>
    <property type="molecule type" value="Genomic_DNA"/>
</dbReference>
<dbReference type="InterPro" id="IPR010718">
    <property type="entry name" value="DUF1294"/>
</dbReference>
<organism evidence="2 3">
    <name type="scientific">Bacillus benzoevorans</name>
    <dbReference type="NCBI Taxonomy" id="1456"/>
    <lineage>
        <taxon>Bacteria</taxon>
        <taxon>Bacillati</taxon>
        <taxon>Bacillota</taxon>
        <taxon>Bacilli</taxon>
        <taxon>Bacillales</taxon>
        <taxon>Bacillaceae</taxon>
        <taxon>Bacillus</taxon>
    </lineage>
</organism>
<keyword evidence="3" id="KW-1185">Reference proteome</keyword>
<feature type="transmembrane region" description="Helical" evidence="1">
    <location>
        <begin position="65"/>
        <end position="85"/>
    </location>
</feature>
<evidence type="ECO:0000256" key="1">
    <source>
        <dbReference type="SAM" id="Phobius"/>
    </source>
</evidence>
<feature type="transmembrane region" description="Helical" evidence="1">
    <location>
        <begin position="40"/>
        <end position="58"/>
    </location>
</feature>
<keyword evidence="1" id="KW-0812">Transmembrane</keyword>
<keyword evidence="1" id="KW-0472">Membrane</keyword>
<evidence type="ECO:0000313" key="3">
    <source>
        <dbReference type="Proteomes" id="UP000531594"/>
    </source>
</evidence>
<reference evidence="2 3" key="1">
    <citation type="submission" date="2020-08" db="EMBL/GenBank/DDBJ databases">
        <title>Genomic Encyclopedia of Type Strains, Phase IV (KMG-IV): sequencing the most valuable type-strain genomes for metagenomic binning, comparative biology and taxonomic classification.</title>
        <authorList>
            <person name="Goeker M."/>
        </authorList>
    </citation>
    <scope>NUCLEOTIDE SEQUENCE [LARGE SCALE GENOMIC DNA]</scope>
    <source>
        <strain evidence="2 3">DSM 5391</strain>
    </source>
</reference>
<dbReference type="Pfam" id="PF06961">
    <property type="entry name" value="DUF1294"/>
    <property type="match status" value="1"/>
</dbReference>
<dbReference type="RefSeq" id="WP_184525933.1">
    <property type="nucleotide sequence ID" value="NZ_JACHGK010000007.1"/>
</dbReference>
<evidence type="ECO:0000313" key="2">
    <source>
        <dbReference type="EMBL" id="MBB6445668.1"/>
    </source>
</evidence>
<dbReference type="Proteomes" id="UP000531594">
    <property type="component" value="Unassembled WGS sequence"/>
</dbReference>
<proteinExistence type="predicted"/>
<protein>
    <submittedName>
        <fullName evidence="2">Uncharacterized membrane protein YsdA (DUF1294 family)</fullName>
    </submittedName>
</protein>
<accession>A0A7X0HRM6</accession>